<comment type="caution">
    <text evidence="1">The sequence shown here is derived from an EMBL/GenBank/DDBJ whole genome shotgun (WGS) entry which is preliminary data.</text>
</comment>
<dbReference type="Proteomes" id="UP000266841">
    <property type="component" value="Unassembled WGS sequence"/>
</dbReference>
<dbReference type="EMBL" id="AGNL01047830">
    <property type="protein sequence ID" value="EJK46307.1"/>
    <property type="molecule type" value="Genomic_DNA"/>
</dbReference>
<dbReference type="AlphaFoldDB" id="K0RI66"/>
<organism evidence="1 2">
    <name type="scientific">Thalassiosira oceanica</name>
    <name type="common">Marine diatom</name>
    <dbReference type="NCBI Taxonomy" id="159749"/>
    <lineage>
        <taxon>Eukaryota</taxon>
        <taxon>Sar</taxon>
        <taxon>Stramenopiles</taxon>
        <taxon>Ochrophyta</taxon>
        <taxon>Bacillariophyta</taxon>
        <taxon>Coscinodiscophyceae</taxon>
        <taxon>Thalassiosirophycidae</taxon>
        <taxon>Thalassiosirales</taxon>
        <taxon>Thalassiosiraceae</taxon>
        <taxon>Thalassiosira</taxon>
    </lineage>
</organism>
<proteinExistence type="predicted"/>
<gene>
    <name evidence="1" type="ORF">THAOC_35027</name>
</gene>
<evidence type="ECO:0000313" key="1">
    <source>
        <dbReference type="EMBL" id="EJK46307.1"/>
    </source>
</evidence>
<protein>
    <submittedName>
        <fullName evidence="1">Uncharacterized protein</fullName>
    </submittedName>
</protein>
<accession>K0RI66</accession>
<feature type="non-terminal residue" evidence="1">
    <location>
        <position position="1"/>
    </location>
</feature>
<evidence type="ECO:0000313" key="2">
    <source>
        <dbReference type="Proteomes" id="UP000266841"/>
    </source>
</evidence>
<keyword evidence="2" id="KW-1185">Reference proteome</keyword>
<sequence length="101" mass="11448">LAQSNFGLIRSNMFGVSLGKASQGAHTYLPKKLHQLSEKLESCTTVNKFGPWHLLWRLWSLWYFETLTPPGPMDHGARDLTTRDHQSQGYFGLEEGSKLVT</sequence>
<reference evidence="1 2" key="1">
    <citation type="journal article" date="2012" name="Genome Biol.">
        <title>Genome and low-iron response of an oceanic diatom adapted to chronic iron limitation.</title>
        <authorList>
            <person name="Lommer M."/>
            <person name="Specht M."/>
            <person name="Roy A.S."/>
            <person name="Kraemer L."/>
            <person name="Andreson R."/>
            <person name="Gutowska M.A."/>
            <person name="Wolf J."/>
            <person name="Bergner S.V."/>
            <person name="Schilhabel M.B."/>
            <person name="Klostermeier U.C."/>
            <person name="Beiko R.G."/>
            <person name="Rosenstiel P."/>
            <person name="Hippler M."/>
            <person name="Laroche J."/>
        </authorList>
    </citation>
    <scope>NUCLEOTIDE SEQUENCE [LARGE SCALE GENOMIC DNA]</scope>
    <source>
        <strain evidence="1 2">CCMP1005</strain>
    </source>
</reference>
<name>K0RI66_THAOC</name>